<feature type="region of interest" description="Disordered" evidence="5">
    <location>
        <begin position="157"/>
        <end position="178"/>
    </location>
</feature>
<dbReference type="STRING" id="29655.A0A0K9PSA4"/>
<sequence length="210" mass="23836">MAGWASFSAALQFYGDYMGLDCLEEDGQQQQHITGIDSCFVDCNNDATAYDSSSVMDTAQCCYHQMPFLHMLQEKTALFVELESHPETRHQQQPQPQTNSFQLLLRLQEEQLLLNRQPPPPLPHAKISSLEIDSCVTADVAGVEKVKVEGEEKKKRKRCRSSSTAKKAEEAESQRMSHIAVERNRRRVMNDHLAALRSLMPPSYIQRVSL</sequence>
<reference evidence="8" key="1">
    <citation type="journal article" date="2016" name="Nature">
        <title>The genome of the seagrass Zostera marina reveals angiosperm adaptation to the sea.</title>
        <authorList>
            <person name="Olsen J.L."/>
            <person name="Rouze P."/>
            <person name="Verhelst B."/>
            <person name="Lin Y.-C."/>
            <person name="Bayer T."/>
            <person name="Collen J."/>
            <person name="Dattolo E."/>
            <person name="De Paoli E."/>
            <person name="Dittami S."/>
            <person name="Maumus F."/>
            <person name="Michel G."/>
            <person name="Kersting A."/>
            <person name="Lauritano C."/>
            <person name="Lohaus R."/>
            <person name="Toepel M."/>
            <person name="Tonon T."/>
            <person name="Vanneste K."/>
            <person name="Amirebrahimi M."/>
            <person name="Brakel J."/>
            <person name="Bostroem C."/>
            <person name="Chovatia M."/>
            <person name="Grimwood J."/>
            <person name="Jenkins J.W."/>
            <person name="Jueterbock A."/>
            <person name="Mraz A."/>
            <person name="Stam W.T."/>
            <person name="Tice H."/>
            <person name="Bornberg-Bauer E."/>
            <person name="Green P.J."/>
            <person name="Pearson G.A."/>
            <person name="Procaccini G."/>
            <person name="Duarte C.M."/>
            <person name="Schmutz J."/>
            <person name="Reusch T.B.H."/>
            <person name="Van de Peer Y."/>
        </authorList>
    </citation>
    <scope>NUCLEOTIDE SEQUENCE [LARGE SCALE GENOMIC DNA]</scope>
    <source>
        <strain evidence="8">cv. Finnish</strain>
    </source>
</reference>
<evidence type="ECO:0000259" key="6">
    <source>
        <dbReference type="PROSITE" id="PS50888"/>
    </source>
</evidence>
<name>A0A0K9PSA4_ZOSMR</name>
<keyword evidence="8" id="KW-1185">Reference proteome</keyword>
<accession>A0A0K9PSA4</accession>
<keyword evidence="3" id="KW-0238">DNA-binding</keyword>
<dbReference type="PANTHER" id="PTHR46684">
    <property type="entry name" value="TRANSCRIPTION FACTOR FAMA"/>
    <property type="match status" value="1"/>
</dbReference>
<evidence type="ECO:0000313" key="8">
    <source>
        <dbReference type="Proteomes" id="UP000036987"/>
    </source>
</evidence>
<organism evidence="7 8">
    <name type="scientific">Zostera marina</name>
    <name type="common">Eelgrass</name>
    <dbReference type="NCBI Taxonomy" id="29655"/>
    <lineage>
        <taxon>Eukaryota</taxon>
        <taxon>Viridiplantae</taxon>
        <taxon>Streptophyta</taxon>
        <taxon>Embryophyta</taxon>
        <taxon>Tracheophyta</taxon>
        <taxon>Spermatophyta</taxon>
        <taxon>Magnoliopsida</taxon>
        <taxon>Liliopsida</taxon>
        <taxon>Zosteraceae</taxon>
        <taxon>Zostera</taxon>
    </lineage>
</organism>
<gene>
    <name evidence="7" type="ORF">ZOSMA_171G00310</name>
</gene>
<keyword evidence="2" id="KW-0805">Transcription regulation</keyword>
<dbReference type="Gene3D" id="4.10.280.10">
    <property type="entry name" value="Helix-loop-helix DNA-binding domain"/>
    <property type="match status" value="1"/>
</dbReference>
<dbReference type="PANTHER" id="PTHR46684:SF16">
    <property type="entry name" value="TRANSCRIPTION FACTOR BHLH67-LIKE ISOFORM X2"/>
    <property type="match status" value="1"/>
</dbReference>
<proteinExistence type="inferred from homology"/>
<evidence type="ECO:0000256" key="4">
    <source>
        <dbReference type="ARBA" id="ARBA00023163"/>
    </source>
</evidence>
<evidence type="ECO:0000256" key="2">
    <source>
        <dbReference type="ARBA" id="ARBA00023015"/>
    </source>
</evidence>
<feature type="domain" description="BHLH" evidence="6">
    <location>
        <begin position="173"/>
        <end position="210"/>
    </location>
</feature>
<keyword evidence="4" id="KW-0804">Transcription</keyword>
<comment type="caution">
    <text evidence="7">The sequence shown here is derived from an EMBL/GenBank/DDBJ whole genome shotgun (WGS) entry which is preliminary data.</text>
</comment>
<feature type="compositionally biased region" description="Basic and acidic residues" evidence="5">
    <location>
        <begin position="166"/>
        <end position="178"/>
    </location>
</feature>
<dbReference type="InterPro" id="IPR036638">
    <property type="entry name" value="HLH_DNA-bd_sf"/>
</dbReference>
<dbReference type="AlphaFoldDB" id="A0A0K9PSA4"/>
<dbReference type="GO" id="GO:0010052">
    <property type="term" value="P:guard cell differentiation"/>
    <property type="evidence" value="ECO:0007669"/>
    <property type="project" value="InterPro"/>
</dbReference>
<evidence type="ECO:0000256" key="1">
    <source>
        <dbReference type="ARBA" id="ARBA00005510"/>
    </source>
</evidence>
<dbReference type="Pfam" id="PF00010">
    <property type="entry name" value="HLH"/>
    <property type="match status" value="1"/>
</dbReference>
<evidence type="ECO:0000313" key="7">
    <source>
        <dbReference type="EMBL" id="KMZ71953.1"/>
    </source>
</evidence>
<dbReference type="InterPro" id="IPR011598">
    <property type="entry name" value="bHLH_dom"/>
</dbReference>
<protein>
    <recommendedName>
        <fullName evidence="6">BHLH domain-containing protein</fullName>
    </recommendedName>
</protein>
<dbReference type="PROSITE" id="PS50888">
    <property type="entry name" value="BHLH"/>
    <property type="match status" value="1"/>
</dbReference>
<dbReference type="EMBL" id="LFYR01000647">
    <property type="protein sequence ID" value="KMZ71953.1"/>
    <property type="molecule type" value="Genomic_DNA"/>
</dbReference>
<dbReference type="GO" id="GO:0046983">
    <property type="term" value="F:protein dimerization activity"/>
    <property type="evidence" value="ECO:0007669"/>
    <property type="project" value="InterPro"/>
</dbReference>
<dbReference type="GO" id="GO:0003700">
    <property type="term" value="F:DNA-binding transcription factor activity"/>
    <property type="evidence" value="ECO:0007669"/>
    <property type="project" value="InterPro"/>
</dbReference>
<dbReference type="SUPFAM" id="SSF47459">
    <property type="entry name" value="HLH, helix-loop-helix DNA-binding domain"/>
    <property type="match status" value="1"/>
</dbReference>
<dbReference type="InterPro" id="IPR044283">
    <property type="entry name" value="FAMA/SPEECHLESS/MUTE-like"/>
</dbReference>
<dbReference type="Proteomes" id="UP000036987">
    <property type="component" value="Unassembled WGS sequence"/>
</dbReference>
<comment type="similarity">
    <text evidence="1">Belongs to the bHLH protein family.</text>
</comment>
<evidence type="ECO:0000256" key="5">
    <source>
        <dbReference type="SAM" id="MobiDB-lite"/>
    </source>
</evidence>
<evidence type="ECO:0000256" key="3">
    <source>
        <dbReference type="ARBA" id="ARBA00023125"/>
    </source>
</evidence>
<dbReference type="GO" id="GO:0003677">
    <property type="term" value="F:DNA binding"/>
    <property type="evidence" value="ECO:0007669"/>
    <property type="project" value="UniProtKB-KW"/>
</dbReference>
<dbReference type="OrthoDB" id="675169at2759"/>